<feature type="transmembrane region" description="Helical" evidence="1">
    <location>
        <begin position="245"/>
        <end position="265"/>
    </location>
</feature>
<name>A0A151Z384_TIELA</name>
<dbReference type="OrthoDB" id="17315at2759"/>
<proteinExistence type="predicted"/>
<dbReference type="OMA" id="HYHREAS"/>
<comment type="caution">
    <text evidence="2">The sequence shown here is derived from an EMBL/GenBank/DDBJ whole genome shotgun (WGS) entry which is preliminary data.</text>
</comment>
<evidence type="ECO:0000313" key="2">
    <source>
        <dbReference type="EMBL" id="KYQ88405.1"/>
    </source>
</evidence>
<dbReference type="EMBL" id="LODT01000051">
    <property type="protein sequence ID" value="KYQ88405.1"/>
    <property type="molecule type" value="Genomic_DNA"/>
</dbReference>
<dbReference type="Proteomes" id="UP000076078">
    <property type="component" value="Unassembled WGS sequence"/>
</dbReference>
<keyword evidence="1" id="KW-0472">Membrane</keyword>
<keyword evidence="3" id="KW-1185">Reference proteome</keyword>
<feature type="transmembrane region" description="Helical" evidence="1">
    <location>
        <begin position="277"/>
        <end position="300"/>
    </location>
</feature>
<evidence type="ECO:0000313" key="3">
    <source>
        <dbReference type="Proteomes" id="UP000076078"/>
    </source>
</evidence>
<gene>
    <name evidence="2" type="ORF">DLAC_11106</name>
</gene>
<feature type="transmembrane region" description="Helical" evidence="1">
    <location>
        <begin position="27"/>
        <end position="50"/>
    </location>
</feature>
<dbReference type="STRING" id="361077.A0A151Z384"/>
<accession>A0A151Z384</accession>
<dbReference type="FunCoup" id="A0A151Z384">
    <property type="interactions" value="371"/>
</dbReference>
<protein>
    <submittedName>
        <fullName evidence="2">Uncharacterized protein</fullName>
    </submittedName>
</protein>
<keyword evidence="1" id="KW-1133">Transmembrane helix</keyword>
<dbReference type="InParanoid" id="A0A151Z384"/>
<keyword evidence="1" id="KW-0812">Transmembrane</keyword>
<feature type="transmembrane region" description="Helical" evidence="1">
    <location>
        <begin position="187"/>
        <end position="214"/>
    </location>
</feature>
<organism evidence="2 3">
    <name type="scientific">Tieghemostelium lacteum</name>
    <name type="common">Slime mold</name>
    <name type="synonym">Dictyostelium lacteum</name>
    <dbReference type="NCBI Taxonomy" id="361077"/>
    <lineage>
        <taxon>Eukaryota</taxon>
        <taxon>Amoebozoa</taxon>
        <taxon>Evosea</taxon>
        <taxon>Eumycetozoa</taxon>
        <taxon>Dictyostelia</taxon>
        <taxon>Dictyosteliales</taxon>
        <taxon>Raperosteliaceae</taxon>
        <taxon>Tieghemostelium</taxon>
    </lineage>
</organism>
<evidence type="ECO:0000256" key="1">
    <source>
        <dbReference type="SAM" id="Phobius"/>
    </source>
</evidence>
<sequence>MRCDTSYIPLWPIFYRKEGSSKTRVHFLWPLITYLSTSTNTTFAILYIFFRWTYKGSKVFFDILWPIIHFEYDDDTGGFHFGIRPLFWLIVTPNKTQVALLGIIHYRYKDSDDIWFVIAPFVWYRCKNGKAIFTIPPIFWMFGNDTKDTLSIYFIPFGALKLEGSKGWSFNLLLIFNIKARSDCTTVFLLPFFFIRVADDFFAVNIMVILHFFVERSGSRFYWFLLPFIYHFKGPSHHKFMLVPLFFYLKSGSNLTVNAMLLYYYKKSVYSKIHLIALLYVVYSDAANTYVNVLLLFNYLKTMSKKWIILFPMLWIRIKKGENFLFHLWPLFGYKISQKSRGYNIYLLYPAVIYKNKNGGQYTLFNLLFPIIHYYRDIELKARRFCILPLFYYSKMDGVSTGFVTLYYWYTEMDRYKLSTNHTRNQIEISSPNGVEYEMNTLNGDIDPSGANTDIQKPEDRLPNSKYALKIRALLPLIFYAVKGEDKIFTIIPLFFCRWSTVMRDSYFVSLIYYQKLTTHMTKRWLIPIFYQKRHDENLTVLSPIFYRIKRGTSSFTLILPLFVDIVKGESHIMVLLFPMFVHYRKSIFKFTTLFPFYFQTQDASKGEYFVYYFPVFGNSSKGSSSKNYYFLFPLFGYKRRDDENSVVFDVFFPIFHYEKSNTSHSIRFLPIFWKSVNEYHEILLFMPFYWKFITNKDTSPQTNLLVFPFYFKRNSPEYNFRFASPAFLPPYYVHYHREKSQVEQTYLFPFFAHKIKGLDHLRWFLLILYRHTWRDFSENYSLNVLLYFQHNDDNIKTSGIIPLWVQWFNKKTQEYHLRIVLLLALDKKRTELQERTRVAIFWLAWRKLALFVTHSSSKQVNIDSAQRSERYKVYLFPFFHWKSTSDGYWHLSIIWLVKPFIAFFHTTSVAGESYSHMFLVYYRRVNSMSSLLSIIWFFHPVVSMFLRETTIFHTITRIFPLFYYLKPSSSSTSTNEPSVEGNRSVKGKQILSLFYLYPGFGLFSMRKENYSFASYVFLLYNYSKNSDGSCLGIFWFIHPVVSLYYHLKTENAIIVRLFPIFYAISDPGTLWNLSILWIGHPAISIIRYYRSLESHVTSVFPVFWKKYSIKDQVTDISLIYIVRRFGFIGLLYSPDEYRFYIMFLIWVQRFADQFRFSLMFLVVPRIAVFRLSSKDKGTKCFMFLAFYYKSVAAVEEVIFSIMWFIHPKVSFISYYRLREMSRFYILLVLWYSQVEGYVQFGLLWLFPKNYHLGGNQYISSHRTIKIPIGLFLYLNDGEMQVTHLMPLFRYSNNVRSEKERFWTLFGAIYFASNQGHPDFRFFYRLIRVKSAKSYFLLEVNPFFSYKNKNSQSQVLLLGGCCGCYRRSNSNLDTRVLCIEC</sequence>
<reference evidence="2 3" key="1">
    <citation type="submission" date="2015-12" db="EMBL/GenBank/DDBJ databases">
        <title>Dictyostelia acquired genes for synthesis and detection of signals that induce cell-type specialization by lateral gene transfer from prokaryotes.</title>
        <authorList>
            <person name="Gloeckner G."/>
            <person name="Schaap P."/>
        </authorList>
    </citation>
    <scope>NUCLEOTIDE SEQUENCE [LARGE SCALE GENOMIC DNA]</scope>
    <source>
        <strain evidence="2 3">TK</strain>
    </source>
</reference>